<evidence type="ECO:0000313" key="2">
    <source>
        <dbReference type="EMBL" id="KZD51062.1"/>
    </source>
</evidence>
<accession>A0A164KN61</accession>
<dbReference type="Gene3D" id="1.10.510.10">
    <property type="entry name" value="Transferase(Phosphotransferase) domain 1"/>
    <property type="match status" value="1"/>
</dbReference>
<comment type="caution">
    <text evidence="2">The sequence shown here is derived from an EMBL/GenBank/DDBJ whole genome shotgun (WGS) entry which is preliminary data.</text>
</comment>
<dbReference type="PROSITE" id="PS50011">
    <property type="entry name" value="PROTEIN_KINASE_DOM"/>
    <property type="match status" value="1"/>
</dbReference>
<keyword evidence="2" id="KW-0808">Transferase</keyword>
<feature type="domain" description="Protein kinase" evidence="1">
    <location>
        <begin position="21"/>
        <end position="293"/>
    </location>
</feature>
<evidence type="ECO:0000259" key="1">
    <source>
        <dbReference type="PROSITE" id="PS50011"/>
    </source>
</evidence>
<dbReference type="PATRIC" id="fig|1396.535.peg.5543"/>
<reference evidence="2 3" key="1">
    <citation type="submission" date="2015-09" db="EMBL/GenBank/DDBJ databases">
        <title>Bacillus cereus food isolates.</title>
        <authorList>
            <person name="Boekhorst J."/>
        </authorList>
    </citation>
    <scope>NUCLEOTIDE SEQUENCE [LARGE SCALE GENOMIC DNA]</scope>
    <source>
        <strain evidence="2 3">B4088</strain>
    </source>
</reference>
<dbReference type="EMBL" id="LJKE01000126">
    <property type="protein sequence ID" value="KZD51062.1"/>
    <property type="molecule type" value="Genomic_DNA"/>
</dbReference>
<dbReference type="Proteomes" id="UP000076482">
    <property type="component" value="Unassembled WGS sequence"/>
</dbReference>
<name>A0A164KN61_BACCE</name>
<dbReference type="InterPro" id="IPR000719">
    <property type="entry name" value="Prot_kinase_dom"/>
</dbReference>
<evidence type="ECO:0000313" key="3">
    <source>
        <dbReference type="Proteomes" id="UP000076482"/>
    </source>
</evidence>
<proteinExistence type="predicted"/>
<dbReference type="RefSeq" id="WP_063263384.1">
    <property type="nucleotide sequence ID" value="NZ_LJKE01000126.1"/>
</dbReference>
<dbReference type="GO" id="GO:0004672">
    <property type="term" value="F:protein kinase activity"/>
    <property type="evidence" value="ECO:0007669"/>
    <property type="project" value="InterPro"/>
</dbReference>
<dbReference type="SUPFAM" id="SSF56112">
    <property type="entry name" value="Protein kinase-like (PK-like)"/>
    <property type="match status" value="1"/>
</dbReference>
<keyword evidence="2" id="KW-0418">Kinase</keyword>
<dbReference type="AlphaFoldDB" id="A0A164KN61"/>
<protein>
    <submittedName>
        <fullName evidence="2">Pkinase Protein kinase domain</fullName>
    </submittedName>
</protein>
<gene>
    <name evidence="2" type="ORF">B4088_6106</name>
</gene>
<dbReference type="InterPro" id="IPR011009">
    <property type="entry name" value="Kinase-like_dom_sf"/>
</dbReference>
<sequence>MKANPVEIQLNQITFQLKEHHNFDWLTKLGTVFAVFDQQDSGNLSFGVEKDGHKKFIKYAGANTIAYNGKTSDAIDRLKNSVSLYETLKHESLIQLIEHFPVQSGYVLIFDWFDGECLHSHWSFPSPEKYKNPNSPFYKFKHLSVMERIQSLNSIFSFHTYIEEKNYVAIDFYDGSILYNFHTNETLICDIDLYNKKPYVNTMGRLWGSSRFMSPEEFQLNAMIDARTNVFNMGAMAFALLGGEKDRSFIKWEASKELYEIAFRAVSENRTERYASVEEFYEEWLNVANAKKI</sequence>
<organism evidence="2 3">
    <name type="scientific">Bacillus cereus</name>
    <dbReference type="NCBI Taxonomy" id="1396"/>
    <lineage>
        <taxon>Bacteria</taxon>
        <taxon>Bacillati</taxon>
        <taxon>Bacillota</taxon>
        <taxon>Bacilli</taxon>
        <taxon>Bacillales</taxon>
        <taxon>Bacillaceae</taxon>
        <taxon>Bacillus</taxon>
        <taxon>Bacillus cereus group</taxon>
    </lineage>
</organism>
<dbReference type="GO" id="GO:0005524">
    <property type="term" value="F:ATP binding"/>
    <property type="evidence" value="ECO:0007669"/>
    <property type="project" value="InterPro"/>
</dbReference>